<dbReference type="Proteomes" id="UP001304298">
    <property type="component" value="Unassembled WGS sequence"/>
</dbReference>
<evidence type="ECO:0000256" key="1">
    <source>
        <dbReference type="SAM" id="SignalP"/>
    </source>
</evidence>
<organism evidence="2 3">
    <name type="scientific">Amycolatopsis heterodermiae</name>
    <dbReference type="NCBI Taxonomy" id="3110235"/>
    <lineage>
        <taxon>Bacteria</taxon>
        <taxon>Bacillati</taxon>
        <taxon>Actinomycetota</taxon>
        <taxon>Actinomycetes</taxon>
        <taxon>Pseudonocardiales</taxon>
        <taxon>Pseudonocardiaceae</taxon>
        <taxon>Amycolatopsis</taxon>
    </lineage>
</organism>
<evidence type="ECO:0000313" key="3">
    <source>
        <dbReference type="Proteomes" id="UP001304298"/>
    </source>
</evidence>
<protein>
    <recommendedName>
        <fullName evidence="4">Carbohydrate-binding protein</fullName>
    </recommendedName>
</protein>
<reference evidence="2 3" key="1">
    <citation type="submission" date="2023-12" db="EMBL/GenBank/DDBJ databases">
        <title>Amycolatopsis sp. V23-08.</title>
        <authorList>
            <person name="Somphong A."/>
        </authorList>
    </citation>
    <scope>NUCLEOTIDE SEQUENCE [LARGE SCALE GENOMIC DNA]</scope>
    <source>
        <strain evidence="2 3">V23-08</strain>
    </source>
</reference>
<keyword evidence="1" id="KW-0732">Signal</keyword>
<evidence type="ECO:0000313" key="2">
    <source>
        <dbReference type="EMBL" id="MEA5360303.1"/>
    </source>
</evidence>
<evidence type="ECO:0008006" key="4">
    <source>
        <dbReference type="Google" id="ProtNLM"/>
    </source>
</evidence>
<sequence>MRKTLIALSTAVLLGVPATAIAAPAPMVAQGTAVAGAVDGTTQVTAADRFREIRTGQAGRRTEATSIHDDWGVYTGGSAVTGQDAVQAAYSDLNVSGDTLYAPTMKAPGSCVELVTAYNGGAKQVWAWDWCVGVHVAKSVNIDSAFRATYVTSVNGHDSYHGKVEQTDASRNTWTSSLFNYQANRWDTLYTQSGADQSRDNRSWNIFEIYASGTTTAAYCTALGTRNIESSSYKIKLNGSWQAANTGNTSVLSNSSTANFLCPNLSRTVVHANDQWQVHR</sequence>
<proteinExistence type="predicted"/>
<dbReference type="EMBL" id="JAYFSI010000002">
    <property type="protein sequence ID" value="MEA5360303.1"/>
    <property type="molecule type" value="Genomic_DNA"/>
</dbReference>
<gene>
    <name evidence="2" type="ORF">VA596_12220</name>
</gene>
<feature type="signal peptide" evidence="1">
    <location>
        <begin position="1"/>
        <end position="22"/>
    </location>
</feature>
<comment type="caution">
    <text evidence="2">The sequence shown here is derived from an EMBL/GenBank/DDBJ whole genome shotgun (WGS) entry which is preliminary data.</text>
</comment>
<name>A0ABU5R2B3_9PSEU</name>
<keyword evidence="3" id="KW-1185">Reference proteome</keyword>
<accession>A0ABU5R2B3</accession>
<dbReference type="RefSeq" id="WP_323326324.1">
    <property type="nucleotide sequence ID" value="NZ_JAYFSI010000002.1"/>
</dbReference>
<feature type="chain" id="PRO_5046275638" description="Carbohydrate-binding protein" evidence="1">
    <location>
        <begin position="23"/>
        <end position="280"/>
    </location>
</feature>